<sequence>MQSCTYPEARKRAEKAKKAGECQLKASPPDPPSCGLFPRHLRATFASFFVHLPIRGQTAPPQGGKGINSVKKIVQICALLCNRE</sequence>
<protein>
    <submittedName>
        <fullName evidence="1">Uncharacterized protein</fullName>
    </submittedName>
</protein>
<reference evidence="1 2" key="1">
    <citation type="submission" date="2016-01" db="EMBL/GenBank/DDBJ databases">
        <authorList>
            <person name="Oliw E.H."/>
        </authorList>
    </citation>
    <scope>NUCLEOTIDE SEQUENCE [LARGE SCALE GENOMIC DNA]</scope>
    <source>
        <strain evidence="1 2">MDcuke</strain>
    </source>
</reference>
<gene>
    <name evidence="1" type="ORF">AV903_17755</name>
</gene>
<dbReference type="EMBL" id="CP013970">
    <property type="protein sequence ID" value="AXF77468.1"/>
    <property type="molecule type" value="Genomic_DNA"/>
</dbReference>
<proteinExistence type="predicted"/>
<evidence type="ECO:0000313" key="1">
    <source>
        <dbReference type="EMBL" id="AXF77468.1"/>
    </source>
</evidence>
<accession>A0A345CVK1</accession>
<dbReference type="AlphaFoldDB" id="A0A345CVK1"/>
<organism evidence="1 2">
    <name type="scientific">Erwinia tracheiphila</name>
    <dbReference type="NCBI Taxonomy" id="65700"/>
    <lineage>
        <taxon>Bacteria</taxon>
        <taxon>Pseudomonadati</taxon>
        <taxon>Pseudomonadota</taxon>
        <taxon>Gammaproteobacteria</taxon>
        <taxon>Enterobacterales</taxon>
        <taxon>Erwiniaceae</taxon>
        <taxon>Erwinia</taxon>
    </lineage>
</organism>
<dbReference type="Proteomes" id="UP000264980">
    <property type="component" value="Chromosome"/>
</dbReference>
<name>A0A345CVK1_9GAMM</name>
<evidence type="ECO:0000313" key="2">
    <source>
        <dbReference type="Proteomes" id="UP000264980"/>
    </source>
</evidence>